<dbReference type="GO" id="GO:0006260">
    <property type="term" value="P:DNA replication"/>
    <property type="evidence" value="ECO:0007669"/>
    <property type="project" value="UniProtKB-KW"/>
</dbReference>
<dbReference type="InterPro" id="IPR021644">
    <property type="entry name" value="CAF-1_p150_acidic"/>
</dbReference>
<evidence type="ECO:0000259" key="12">
    <source>
        <dbReference type="Pfam" id="PF15539"/>
    </source>
</evidence>
<evidence type="ECO:0000256" key="3">
    <source>
        <dbReference type="ARBA" id="ARBA00022705"/>
    </source>
</evidence>
<feature type="domain" description="Chromatin assembly factor 1 subunit p150 C-terminal" evidence="12">
    <location>
        <begin position="672"/>
        <end position="941"/>
    </location>
</feature>
<evidence type="ECO:0000313" key="14">
    <source>
        <dbReference type="Ensembl" id="ENSLACP00000002459.1"/>
    </source>
</evidence>
<keyword evidence="7" id="KW-0539">Nucleus</keyword>
<evidence type="ECO:0000259" key="10">
    <source>
        <dbReference type="Pfam" id="PF11600"/>
    </source>
</evidence>
<evidence type="ECO:0000256" key="1">
    <source>
        <dbReference type="ARBA" id="ARBA00004123"/>
    </source>
</evidence>
<dbReference type="PANTHER" id="PTHR15272:SF0">
    <property type="entry name" value="CHROMATIN ASSEMBLY FACTOR 1 SUBUNIT A"/>
    <property type="match status" value="1"/>
</dbReference>
<evidence type="ECO:0000256" key="9">
    <source>
        <dbReference type="SAM" id="MobiDB-lite"/>
    </source>
</evidence>
<organism evidence="14 15">
    <name type="scientific">Latimeria chalumnae</name>
    <name type="common">Coelacanth</name>
    <dbReference type="NCBI Taxonomy" id="7897"/>
    <lineage>
        <taxon>Eukaryota</taxon>
        <taxon>Metazoa</taxon>
        <taxon>Chordata</taxon>
        <taxon>Craniata</taxon>
        <taxon>Vertebrata</taxon>
        <taxon>Euteleostomi</taxon>
        <taxon>Coelacanthiformes</taxon>
        <taxon>Coelacanthidae</taxon>
        <taxon>Latimeria</taxon>
    </lineage>
</organism>
<comment type="similarity">
    <text evidence="2">Belongs to the CHAF1A family.</text>
</comment>
<dbReference type="OMA" id="DPWAQDK"/>
<feature type="region of interest" description="Disordered" evidence="9">
    <location>
        <begin position="598"/>
        <end position="667"/>
    </location>
</feature>
<dbReference type="GO" id="GO:0005634">
    <property type="term" value="C:nucleus"/>
    <property type="evidence" value="ECO:0007669"/>
    <property type="project" value="UniProtKB-SubCell"/>
</dbReference>
<evidence type="ECO:0000256" key="8">
    <source>
        <dbReference type="ARBA" id="ARBA00023306"/>
    </source>
</evidence>
<reference evidence="14" key="3">
    <citation type="submission" date="2025-09" db="UniProtKB">
        <authorList>
            <consortium name="Ensembl"/>
        </authorList>
    </citation>
    <scope>IDENTIFICATION</scope>
</reference>
<dbReference type="Pfam" id="PF11600">
    <property type="entry name" value="CAF1A_acidic"/>
    <property type="match status" value="1"/>
</dbReference>
<evidence type="ECO:0000313" key="15">
    <source>
        <dbReference type="Proteomes" id="UP000008672"/>
    </source>
</evidence>
<keyword evidence="5" id="KW-0143">Chaperone</keyword>
<dbReference type="GeneTree" id="ENSGT00440000034888"/>
<feature type="region of interest" description="Disordered" evidence="9">
    <location>
        <begin position="940"/>
        <end position="970"/>
    </location>
</feature>
<comment type="subcellular location">
    <subcellularLocation>
        <location evidence="1">Nucleus</location>
    </subcellularLocation>
</comment>
<dbReference type="InterPro" id="IPR029091">
    <property type="entry name" value="CAF1_p150_N"/>
</dbReference>
<evidence type="ECO:0000256" key="2">
    <source>
        <dbReference type="ARBA" id="ARBA00006913"/>
    </source>
</evidence>
<evidence type="ECO:0000259" key="11">
    <source>
        <dbReference type="Pfam" id="PF12253"/>
    </source>
</evidence>
<evidence type="ECO:0000256" key="7">
    <source>
        <dbReference type="ARBA" id="ARBA00023242"/>
    </source>
</evidence>
<dbReference type="Pfam" id="PF12253">
    <property type="entry name" value="CAF1A_dimeriz"/>
    <property type="match status" value="1"/>
</dbReference>
<feature type="compositionally biased region" description="Polar residues" evidence="9">
    <location>
        <begin position="314"/>
        <end position="331"/>
    </location>
</feature>
<evidence type="ECO:0000256" key="5">
    <source>
        <dbReference type="ARBA" id="ARBA00023186"/>
    </source>
</evidence>
<dbReference type="eggNOG" id="KOG4364">
    <property type="taxonomic scope" value="Eukaryota"/>
</dbReference>
<dbReference type="AlphaFoldDB" id="H2ZYI8"/>
<dbReference type="Pfam" id="PF15539">
    <property type="entry name" value="CAF1-p150_C2"/>
    <property type="match status" value="1"/>
</dbReference>
<feature type="compositionally biased region" description="Acidic residues" evidence="9">
    <location>
        <begin position="599"/>
        <end position="616"/>
    </location>
</feature>
<evidence type="ECO:0000256" key="4">
    <source>
        <dbReference type="ARBA" id="ARBA00022763"/>
    </source>
</evidence>
<evidence type="ECO:0000256" key="6">
    <source>
        <dbReference type="ARBA" id="ARBA00023204"/>
    </source>
</evidence>
<dbReference type="FunCoup" id="H2ZYI8">
    <property type="interactions" value="1189"/>
</dbReference>
<name>H2ZYI8_LATCH</name>
<keyword evidence="4" id="KW-0227">DNA damage</keyword>
<dbReference type="Proteomes" id="UP000008672">
    <property type="component" value="Unassembled WGS sequence"/>
</dbReference>
<feature type="region of interest" description="Disordered" evidence="9">
    <location>
        <begin position="256"/>
        <end position="443"/>
    </location>
</feature>
<feature type="compositionally biased region" description="Acidic residues" evidence="9">
    <location>
        <begin position="624"/>
        <end position="639"/>
    </location>
</feature>
<gene>
    <name evidence="14" type="primary">CHAF1A</name>
</gene>
<reference evidence="14" key="2">
    <citation type="submission" date="2025-08" db="UniProtKB">
        <authorList>
            <consortium name="Ensembl"/>
        </authorList>
    </citation>
    <scope>IDENTIFICATION</scope>
</reference>
<dbReference type="InParanoid" id="H2ZYI8"/>
<dbReference type="GO" id="GO:0006334">
    <property type="term" value="P:nucleosome assembly"/>
    <property type="evidence" value="ECO:0007669"/>
    <property type="project" value="TreeGrafter"/>
</dbReference>
<proteinExistence type="inferred from homology"/>
<dbReference type="Pfam" id="PF15557">
    <property type="entry name" value="CAF1-p150_N"/>
    <property type="match status" value="1"/>
</dbReference>
<feature type="compositionally biased region" description="Polar residues" evidence="9">
    <location>
        <begin position="784"/>
        <end position="812"/>
    </location>
</feature>
<feature type="compositionally biased region" description="Basic and acidic residues" evidence="9">
    <location>
        <begin position="338"/>
        <end position="443"/>
    </location>
</feature>
<feature type="domain" description="Chromatin assembly factor 1 p150 subunit acidic region" evidence="10">
    <location>
        <begin position="346"/>
        <end position="485"/>
    </location>
</feature>
<dbReference type="Bgee" id="ENSLACG00000002195">
    <property type="expression patterns" value="Expressed in pelvic fin and 5 other cell types or tissues"/>
</dbReference>
<accession>H2ZYI8</accession>
<reference evidence="15" key="1">
    <citation type="submission" date="2011-08" db="EMBL/GenBank/DDBJ databases">
        <title>The draft genome of Latimeria chalumnae.</title>
        <authorList>
            <person name="Di Palma F."/>
            <person name="Alfoldi J."/>
            <person name="Johnson J."/>
            <person name="Berlin A."/>
            <person name="Gnerre S."/>
            <person name="Jaffe D."/>
            <person name="MacCallum I."/>
            <person name="Young S."/>
            <person name="Walker B.J."/>
            <person name="Lander E."/>
            <person name="Lindblad-Toh K."/>
        </authorList>
    </citation>
    <scope>NUCLEOTIDE SEQUENCE [LARGE SCALE GENOMIC DNA]</scope>
    <source>
        <strain evidence="15">Wild caught</strain>
    </source>
</reference>
<dbReference type="InterPro" id="IPR029105">
    <property type="entry name" value="CAF1-p150_C2"/>
</dbReference>
<feature type="domain" description="Chromatin assembly factor 1 subunit p150 N-terminal" evidence="13">
    <location>
        <begin position="5"/>
        <end position="193"/>
    </location>
</feature>
<feature type="region of interest" description="Disordered" evidence="9">
    <location>
        <begin position="776"/>
        <end position="815"/>
    </location>
</feature>
<keyword evidence="3" id="KW-0235">DNA replication</keyword>
<feature type="compositionally biased region" description="Low complexity" evidence="9">
    <location>
        <begin position="276"/>
        <end position="299"/>
    </location>
</feature>
<dbReference type="Ensembl" id="ENSLACT00000002479.1">
    <property type="protein sequence ID" value="ENSLACP00000002459.1"/>
    <property type="gene ID" value="ENSLACG00000002195.2"/>
</dbReference>
<dbReference type="PANTHER" id="PTHR15272">
    <property type="entry name" value="CHROMATIN ASSEMBLY FACTOR 1 SUBUNIT A CAF-1 SUBUNIT A"/>
    <property type="match status" value="1"/>
</dbReference>
<feature type="domain" description="Chromatin assembly factor 1 subunit A dimerization" evidence="11">
    <location>
        <begin position="564"/>
        <end position="635"/>
    </location>
</feature>
<keyword evidence="6" id="KW-0234">DNA repair</keyword>
<feature type="compositionally biased region" description="Acidic residues" evidence="9">
    <location>
        <begin position="648"/>
        <end position="659"/>
    </location>
</feature>
<protein>
    <submittedName>
        <fullName evidence="14">Chromatin assembly factor 1 subunit A</fullName>
    </submittedName>
</protein>
<dbReference type="EMBL" id="AFYH01051113">
    <property type="status" value="NOT_ANNOTATED_CDS"/>
    <property type="molecule type" value="Genomic_DNA"/>
</dbReference>
<dbReference type="InterPro" id="IPR022043">
    <property type="entry name" value="CAF1A_DD"/>
</dbReference>
<dbReference type="EMBL" id="AFYH01051114">
    <property type="status" value="NOT_ANNOTATED_CDS"/>
    <property type="molecule type" value="Genomic_DNA"/>
</dbReference>
<dbReference type="STRING" id="7897.ENSLACP00000002459"/>
<dbReference type="EMBL" id="AFYH01051111">
    <property type="status" value="NOT_ANNOTATED_CDS"/>
    <property type="molecule type" value="Genomic_DNA"/>
</dbReference>
<evidence type="ECO:0000259" key="13">
    <source>
        <dbReference type="Pfam" id="PF15557"/>
    </source>
</evidence>
<keyword evidence="8" id="KW-0131">Cell cycle</keyword>
<dbReference type="GO" id="GO:0006281">
    <property type="term" value="P:DNA repair"/>
    <property type="evidence" value="ECO:0007669"/>
    <property type="project" value="UniProtKB-KW"/>
</dbReference>
<dbReference type="EMBL" id="AFYH01051112">
    <property type="status" value="NOT_ANNOTATED_CDS"/>
    <property type="molecule type" value="Genomic_DNA"/>
</dbReference>
<keyword evidence="15" id="KW-1185">Reference proteome</keyword>
<dbReference type="GO" id="GO:0033186">
    <property type="term" value="C:CAF-1 complex"/>
    <property type="evidence" value="ECO:0007669"/>
    <property type="project" value="TreeGrafter"/>
</dbReference>
<sequence>MQLMKCSGPRLLGLASGMECKVKCAVPPPGKKLVQARLPFKRLNHIPKENNEENSCSKKAKSSPSALLQMKSNLLNTSVDDMENEHQLSSEALSKPKLLNGKGPIDCFLQKKTFARKDGSSEPCLTVDLTEDSNSTSAVERDCTEAKSKALTDIVNGKIEKHGSASCNALETSQNEHIDILMGTSQTVQLDSEAKIRSEVAKVSAAKNTLKIRSKDESTETNTKQEKLCTKENLLVLKGKRPVVMLEDIMAHKSPKDASLELSVVTETEEEEGEMESSPRNDSVLSLSSSTTLSNTESSPEGNSSEERRKSNAGALSSTPVCKGSQNSSKSKGLKEKRRLEKEQEREEKRKKLQAEKEEKERLREEVKAVKERAKEEAKKKKEEEKEQKEKERKEKKEKEEKEKAEKLRLKEEKRKEKQEALEAKLEEKRKKEEEKRLKEEEKRIKAEKAEITRFLQKSKTPQVPKTLAGSCGKFAPFEIKENMVLAPLFRTVLDQEACNQLDRYLQEQDFKSDCLKEFKSQKPRRSGPTQCLNRTAEHNSEIILVKSMESDSVPDRSKFGPMKLLQFSENHRPAYWGTWRKRSAKINSRNPWAKDQDMLDYDVDSDEEWEEEEPGESLSHSEGDDDDEVGEDDDEDDGFFVPHGYLSEDEGASEEERTDPENQKVRQKLKAKEWDELLKKGKKFHVLQTIAIGCVWESDSSALEGYNSTDLQTLQQFAVCVLETNIAEEEQAQEANSKRSAKDDHLLLQLLPLLHGNVNGRKLIIQEFQEWWRQKSPSDGAATPNTDTASPVSPQTSRPQTPNMSEDNTVPSKARLGRIISENAIYEKRSEFRLRCWYANQEALKKFDKENLPIPCQWNYLTQVPSAGREEGTTPAGGGNLNTTPVSVKRKCAGSMSITKFIKRLNEIEQVDAMETDGFQADTEEDEEEDDCIVVDVQTKKDSEMASPDLMEDVPSKSAATAVPPCISA</sequence>